<keyword evidence="3" id="KW-0378">Hydrolase</keyword>
<dbReference type="AlphaFoldDB" id="A0A948X4P1"/>
<dbReference type="Gene3D" id="3.40.50.1110">
    <property type="entry name" value="SGNH hydrolase"/>
    <property type="match status" value="1"/>
</dbReference>
<dbReference type="InterPro" id="IPR036514">
    <property type="entry name" value="SGNH_hydro_sf"/>
</dbReference>
<dbReference type="InterPro" id="IPR013830">
    <property type="entry name" value="SGNH_hydro"/>
</dbReference>
<comment type="caution">
    <text evidence="3">The sequence shown here is derived from an EMBL/GenBank/DDBJ whole genome shotgun (WGS) entry which is preliminary data.</text>
</comment>
<evidence type="ECO:0000313" key="3">
    <source>
        <dbReference type="EMBL" id="MBU3857236.1"/>
    </source>
</evidence>
<evidence type="ECO:0000256" key="1">
    <source>
        <dbReference type="SAM" id="SignalP"/>
    </source>
</evidence>
<feature type="domain" description="SGNH hydrolase-type esterase" evidence="2">
    <location>
        <begin position="143"/>
        <end position="308"/>
    </location>
</feature>
<name>A0A948X4P1_9BACT</name>
<dbReference type="PANTHER" id="PTHR30383">
    <property type="entry name" value="THIOESTERASE 1/PROTEASE 1/LYSOPHOSPHOLIPASE L1"/>
    <property type="match status" value="1"/>
</dbReference>
<dbReference type="Pfam" id="PF13472">
    <property type="entry name" value="Lipase_GDSL_2"/>
    <property type="match status" value="1"/>
</dbReference>
<reference evidence="3" key="1">
    <citation type="journal article" date="2021" name="PeerJ">
        <title>Extensive microbial diversity within the chicken gut microbiome revealed by metagenomics and culture.</title>
        <authorList>
            <person name="Gilroy R."/>
            <person name="Ravi A."/>
            <person name="Getino M."/>
            <person name="Pursley I."/>
            <person name="Horton D.L."/>
            <person name="Alikhan N.F."/>
            <person name="Baker D."/>
            <person name="Gharbi K."/>
            <person name="Hall N."/>
            <person name="Watson M."/>
            <person name="Adriaenssens E.M."/>
            <person name="Foster-Nyarko E."/>
            <person name="Jarju S."/>
            <person name="Secka A."/>
            <person name="Antonio M."/>
            <person name="Oren A."/>
            <person name="Chaudhuri R.R."/>
            <person name="La Ragione R."/>
            <person name="Hildebrand F."/>
            <person name="Pallen M.J."/>
        </authorList>
    </citation>
    <scope>NUCLEOTIDE SEQUENCE</scope>
    <source>
        <strain evidence="3">8470</strain>
    </source>
</reference>
<keyword evidence="1" id="KW-0732">Signal</keyword>
<organism evidence="3 4">
    <name type="scientific">Candidatus Phocaeicola excrementipullorum</name>
    <dbReference type="NCBI Taxonomy" id="2838731"/>
    <lineage>
        <taxon>Bacteria</taxon>
        <taxon>Pseudomonadati</taxon>
        <taxon>Bacteroidota</taxon>
        <taxon>Bacteroidia</taxon>
        <taxon>Bacteroidales</taxon>
        <taxon>Bacteroidaceae</taxon>
        <taxon>Phocaeicola</taxon>
    </lineage>
</organism>
<dbReference type="EMBL" id="JAHLFJ010000108">
    <property type="protein sequence ID" value="MBU3857236.1"/>
    <property type="molecule type" value="Genomic_DNA"/>
</dbReference>
<dbReference type="Proteomes" id="UP000784286">
    <property type="component" value="Unassembled WGS sequence"/>
</dbReference>
<dbReference type="PANTHER" id="PTHR30383:SF29">
    <property type="entry name" value="SGNH HYDROLASE-TYPE ESTERASE DOMAIN-CONTAINING PROTEIN"/>
    <property type="match status" value="1"/>
</dbReference>
<evidence type="ECO:0000259" key="2">
    <source>
        <dbReference type="Pfam" id="PF13472"/>
    </source>
</evidence>
<gene>
    <name evidence="3" type="ORF">H9928_11980</name>
</gene>
<dbReference type="InterPro" id="IPR051532">
    <property type="entry name" value="Ester_Hydrolysis_Enzymes"/>
</dbReference>
<evidence type="ECO:0000313" key="4">
    <source>
        <dbReference type="Proteomes" id="UP000784286"/>
    </source>
</evidence>
<sequence>MEWSNMKSVRPMKRNRRICIACLLACLMCVCPSLQAQDSLPQLPPRDRNSGPVYGSFAMQRLMKYIPVAGSMPSAFRETLENRISDPKKELFPLWKKISQMNAPVRIVHIGDSHVRGHIYPYVVRKLLEEDFGGDAVLDMKVTYGSSGLAHETGAPGIVYHILGVNGSTCSTFSTPGNIREVAGLHPDLVILSFGTNEAHGRRYSPSEHRASMDSLLSQIRRECPDAAFLLTTPPGAYVRNGRRGPRMVNPRTSLVVQTQKEYAASHGLAIWDLYDIVGGKSFACRNWNAGHYYQRDKIHFTADGYRLQGLLLHEAIIKAYNDYVETQLGGDGH</sequence>
<protein>
    <submittedName>
        <fullName evidence="3">SGNH/GDSL hydrolase family protein</fullName>
    </submittedName>
</protein>
<feature type="signal peptide" evidence="1">
    <location>
        <begin position="1"/>
        <end position="36"/>
    </location>
</feature>
<reference evidence="3" key="2">
    <citation type="submission" date="2021-04" db="EMBL/GenBank/DDBJ databases">
        <authorList>
            <person name="Gilroy R."/>
        </authorList>
    </citation>
    <scope>NUCLEOTIDE SEQUENCE</scope>
    <source>
        <strain evidence="3">8470</strain>
    </source>
</reference>
<proteinExistence type="predicted"/>
<dbReference type="SUPFAM" id="SSF52266">
    <property type="entry name" value="SGNH hydrolase"/>
    <property type="match status" value="1"/>
</dbReference>
<dbReference type="GO" id="GO:0016788">
    <property type="term" value="F:hydrolase activity, acting on ester bonds"/>
    <property type="evidence" value="ECO:0007669"/>
    <property type="project" value="UniProtKB-ARBA"/>
</dbReference>
<accession>A0A948X4P1</accession>
<dbReference type="CDD" id="cd01825">
    <property type="entry name" value="SGNH_hydrolase_peri1"/>
    <property type="match status" value="1"/>
</dbReference>
<feature type="chain" id="PRO_5037507865" evidence="1">
    <location>
        <begin position="37"/>
        <end position="334"/>
    </location>
</feature>